<dbReference type="Pfam" id="PF12796">
    <property type="entry name" value="Ank_2"/>
    <property type="match status" value="1"/>
</dbReference>
<protein>
    <recommendedName>
        <fullName evidence="4">Ankyrin repeat protein</fullName>
    </recommendedName>
</protein>
<gene>
    <name evidence="2" type="ORF">MKW94_023791</name>
</gene>
<dbReference type="PROSITE" id="PS50088">
    <property type="entry name" value="ANK_REPEAT"/>
    <property type="match status" value="2"/>
</dbReference>
<evidence type="ECO:0008006" key="4">
    <source>
        <dbReference type="Google" id="ProtNLM"/>
    </source>
</evidence>
<dbReference type="SUPFAM" id="SSF48403">
    <property type="entry name" value="Ankyrin repeat"/>
    <property type="match status" value="1"/>
</dbReference>
<name>A0AA41W0A8_PAPNU</name>
<evidence type="ECO:0000313" key="2">
    <source>
        <dbReference type="EMBL" id="MCL7050524.1"/>
    </source>
</evidence>
<dbReference type="InterPro" id="IPR036770">
    <property type="entry name" value="Ankyrin_rpt-contain_sf"/>
</dbReference>
<dbReference type="InterPro" id="IPR051616">
    <property type="entry name" value="Cul2-RING_E3_ligase_SR"/>
</dbReference>
<comment type="caution">
    <text evidence="2">The sequence shown here is derived from an EMBL/GenBank/DDBJ whole genome shotgun (WGS) entry which is preliminary data.</text>
</comment>
<reference evidence="2" key="1">
    <citation type="submission" date="2022-03" db="EMBL/GenBank/DDBJ databases">
        <title>A functionally conserved STORR gene fusion in Papaver species that diverged 16.8 million years ago.</title>
        <authorList>
            <person name="Catania T."/>
        </authorList>
    </citation>
    <scope>NUCLEOTIDE SEQUENCE</scope>
    <source>
        <strain evidence="2">S-191538</strain>
    </source>
</reference>
<evidence type="ECO:0000313" key="3">
    <source>
        <dbReference type="Proteomes" id="UP001177140"/>
    </source>
</evidence>
<proteinExistence type="predicted"/>
<dbReference type="AlphaFoldDB" id="A0AA41W0A8"/>
<evidence type="ECO:0000256" key="1">
    <source>
        <dbReference type="PROSITE-ProRule" id="PRU00023"/>
    </source>
</evidence>
<organism evidence="2 3">
    <name type="scientific">Papaver nudicaule</name>
    <name type="common">Iceland poppy</name>
    <dbReference type="NCBI Taxonomy" id="74823"/>
    <lineage>
        <taxon>Eukaryota</taxon>
        <taxon>Viridiplantae</taxon>
        <taxon>Streptophyta</taxon>
        <taxon>Embryophyta</taxon>
        <taxon>Tracheophyta</taxon>
        <taxon>Spermatophyta</taxon>
        <taxon>Magnoliopsida</taxon>
        <taxon>Ranunculales</taxon>
        <taxon>Papaveraceae</taxon>
        <taxon>Papaveroideae</taxon>
        <taxon>Papaver</taxon>
    </lineage>
</organism>
<feature type="repeat" description="ANK" evidence="1">
    <location>
        <begin position="43"/>
        <end position="69"/>
    </location>
</feature>
<dbReference type="PANTHER" id="PTHR46224:SF67">
    <property type="entry name" value="HSP70-HSP90 ORGANIZING PROTEIN 3-LIKE"/>
    <property type="match status" value="1"/>
</dbReference>
<dbReference type="Proteomes" id="UP001177140">
    <property type="component" value="Unassembled WGS sequence"/>
</dbReference>
<dbReference type="SMART" id="SM00248">
    <property type="entry name" value="ANK"/>
    <property type="match status" value="2"/>
</dbReference>
<accession>A0AA41W0A8</accession>
<dbReference type="PANTHER" id="PTHR46224">
    <property type="entry name" value="ANKYRIN REPEAT FAMILY PROTEIN"/>
    <property type="match status" value="1"/>
</dbReference>
<feature type="non-terminal residue" evidence="2">
    <location>
        <position position="1"/>
    </location>
</feature>
<keyword evidence="3" id="KW-1185">Reference proteome</keyword>
<dbReference type="InterPro" id="IPR002110">
    <property type="entry name" value="Ankyrin_rpt"/>
</dbReference>
<dbReference type="EMBL" id="JAJJMA010328820">
    <property type="protein sequence ID" value="MCL7050524.1"/>
    <property type="molecule type" value="Genomic_DNA"/>
</dbReference>
<sequence length="69" mass="7408">MGANPEIPDDSDISPLHYVVMKGRKEVIPLLLSKGHNVDVTNNFGSPLQYAATAGEHDTVKVLLDHGAN</sequence>
<keyword evidence="1" id="KW-0040">ANK repeat</keyword>
<dbReference type="Gene3D" id="1.25.40.20">
    <property type="entry name" value="Ankyrin repeat-containing domain"/>
    <property type="match status" value="1"/>
</dbReference>
<feature type="repeat" description="ANK" evidence="1">
    <location>
        <begin position="11"/>
        <end position="43"/>
    </location>
</feature>
<dbReference type="PROSITE" id="PS50297">
    <property type="entry name" value="ANK_REP_REGION"/>
    <property type="match status" value="2"/>
</dbReference>